<dbReference type="InterPro" id="IPR019285">
    <property type="entry name" value="DUF2336"/>
</dbReference>
<accession>A0A7W6EZL9</accession>
<proteinExistence type="predicted"/>
<comment type="caution">
    <text evidence="1">The sequence shown here is derived from an EMBL/GenBank/DDBJ whole genome shotgun (WGS) entry which is preliminary data.</text>
</comment>
<gene>
    <name evidence="1" type="ORF">GGR11_001086</name>
</gene>
<reference evidence="1 2" key="1">
    <citation type="submission" date="2020-08" db="EMBL/GenBank/DDBJ databases">
        <title>Genomic Encyclopedia of Type Strains, Phase IV (KMG-IV): sequencing the most valuable type-strain genomes for metagenomic binning, comparative biology and taxonomic classification.</title>
        <authorList>
            <person name="Goeker M."/>
        </authorList>
    </citation>
    <scope>NUCLEOTIDE SEQUENCE [LARGE SCALE GENOMIC DNA]</scope>
    <source>
        <strain evidence="1 2">DSM 14878</strain>
    </source>
</reference>
<organism evidence="1 2">
    <name type="scientific">Brevundimonas mediterranea</name>
    <dbReference type="NCBI Taxonomy" id="74329"/>
    <lineage>
        <taxon>Bacteria</taxon>
        <taxon>Pseudomonadati</taxon>
        <taxon>Pseudomonadota</taxon>
        <taxon>Alphaproteobacteria</taxon>
        <taxon>Caulobacterales</taxon>
        <taxon>Caulobacteraceae</taxon>
        <taxon>Brevundimonas</taxon>
    </lineage>
</organism>
<sequence>MSAVVQLRTSSRTDRDLSPQDLVDLARSKAPDDRHRLLMGVIALCESAAPATPLPIALGEIFLTLAAQAEHEIRRQLSERLAHADWAPPALIDMLALDEIDIAAPVIAASPLLKDAALIRVLVETTLEHQIAVARRPNLSGGVVDAILDRADPVTMTALASNRSAEIGEAAMQRLVEHSRRIAGLRAPLARHPRLSESLAQELYQWVGQALRQSIGERFQIDDRLLNAAVREASAKASRIPVWRPLPNGRNAEDRERQEMERRLVDKLQAAGQLRPGILIRALREQRYGLFEQALGQLGGFSPAQVRAAIHSSTAEPLYLACTAVGLDRAVFASVLAELRKLTDGLPGDGGWSATPMNSHSAARAFRQMMERFATV</sequence>
<dbReference type="EMBL" id="JACIDA010000001">
    <property type="protein sequence ID" value="MBB3871572.1"/>
    <property type="molecule type" value="Genomic_DNA"/>
</dbReference>
<name>A0A7W6EZL9_9CAUL</name>
<dbReference type="Proteomes" id="UP000532936">
    <property type="component" value="Unassembled WGS sequence"/>
</dbReference>
<dbReference type="AlphaFoldDB" id="A0A7W6EZL9"/>
<evidence type="ECO:0000313" key="1">
    <source>
        <dbReference type="EMBL" id="MBB3871572.1"/>
    </source>
</evidence>
<dbReference type="RefSeq" id="WP_287929685.1">
    <property type="nucleotide sequence ID" value="NZ_JACIDA010000001.1"/>
</dbReference>
<dbReference type="Pfam" id="PF10098">
    <property type="entry name" value="DUF2336"/>
    <property type="match status" value="1"/>
</dbReference>
<evidence type="ECO:0000313" key="2">
    <source>
        <dbReference type="Proteomes" id="UP000532936"/>
    </source>
</evidence>
<protein>
    <submittedName>
        <fullName evidence="1">Uncharacterized protein (DUF2336 family)</fullName>
    </submittedName>
</protein>